<evidence type="ECO:0000313" key="3">
    <source>
        <dbReference type="Proteomes" id="UP001183629"/>
    </source>
</evidence>
<dbReference type="PANTHER" id="PTHR42791:SF1">
    <property type="entry name" value="N-ACETYLTRANSFERASE DOMAIN-CONTAINING PROTEIN"/>
    <property type="match status" value="1"/>
</dbReference>
<dbReference type="InterPro" id="IPR000182">
    <property type="entry name" value="GNAT_dom"/>
</dbReference>
<feature type="domain" description="N-acetyltransferase" evidence="1">
    <location>
        <begin position="46"/>
        <end position="195"/>
    </location>
</feature>
<evidence type="ECO:0000259" key="1">
    <source>
        <dbReference type="PROSITE" id="PS51186"/>
    </source>
</evidence>
<dbReference type="RefSeq" id="WP_310412220.1">
    <property type="nucleotide sequence ID" value="NZ_JAVDYC010000001.1"/>
</dbReference>
<dbReference type="InterPro" id="IPR016181">
    <property type="entry name" value="Acyl_CoA_acyltransferase"/>
</dbReference>
<dbReference type="AlphaFoldDB" id="A0AAE3ZLW5"/>
<proteinExistence type="predicted"/>
<protein>
    <submittedName>
        <fullName evidence="2">GNAT superfamily N-acetyltransferase</fullName>
    </submittedName>
</protein>
<sequence length="201" mass="21614">MHPTVTKADASDVVWATDLITHSLESQAPAVWLVPPRARRHVVLGSAIRTALDAALTLGEVLCTPDRTGVAVWLPHDGDAWPALPGRYDARTDEITAEFGARFRQLATLLAAHHPAEPHHHLLFMAVEPNRRGEGLGSALLRAHHARLDAAGIPAYLVSGNPAARDLYARHGYRAAAPILLPDGAAFWPMWRPSHSAGAGT</sequence>
<organism evidence="2 3">
    <name type="scientific">Catenuloplanes niger</name>
    <dbReference type="NCBI Taxonomy" id="587534"/>
    <lineage>
        <taxon>Bacteria</taxon>
        <taxon>Bacillati</taxon>
        <taxon>Actinomycetota</taxon>
        <taxon>Actinomycetes</taxon>
        <taxon>Micromonosporales</taxon>
        <taxon>Micromonosporaceae</taxon>
        <taxon>Catenuloplanes</taxon>
    </lineage>
</organism>
<dbReference type="PROSITE" id="PS51186">
    <property type="entry name" value="GNAT"/>
    <property type="match status" value="1"/>
</dbReference>
<name>A0AAE3ZLW5_9ACTN</name>
<accession>A0AAE3ZLW5</accession>
<dbReference type="Proteomes" id="UP001183629">
    <property type="component" value="Unassembled WGS sequence"/>
</dbReference>
<dbReference type="SUPFAM" id="SSF55729">
    <property type="entry name" value="Acyl-CoA N-acyltransferases (Nat)"/>
    <property type="match status" value="1"/>
</dbReference>
<dbReference type="PANTHER" id="PTHR42791">
    <property type="entry name" value="GNAT FAMILY ACETYLTRANSFERASE"/>
    <property type="match status" value="1"/>
</dbReference>
<comment type="caution">
    <text evidence="2">The sequence shown here is derived from an EMBL/GenBank/DDBJ whole genome shotgun (WGS) entry which is preliminary data.</text>
</comment>
<keyword evidence="3" id="KW-1185">Reference proteome</keyword>
<reference evidence="2 3" key="1">
    <citation type="submission" date="2023-07" db="EMBL/GenBank/DDBJ databases">
        <title>Sequencing the genomes of 1000 actinobacteria strains.</title>
        <authorList>
            <person name="Klenk H.-P."/>
        </authorList>
    </citation>
    <scope>NUCLEOTIDE SEQUENCE [LARGE SCALE GENOMIC DNA]</scope>
    <source>
        <strain evidence="2 3">DSM 44711</strain>
    </source>
</reference>
<dbReference type="Pfam" id="PF13508">
    <property type="entry name" value="Acetyltransf_7"/>
    <property type="match status" value="1"/>
</dbReference>
<dbReference type="GO" id="GO:0016747">
    <property type="term" value="F:acyltransferase activity, transferring groups other than amino-acyl groups"/>
    <property type="evidence" value="ECO:0007669"/>
    <property type="project" value="InterPro"/>
</dbReference>
<dbReference type="Gene3D" id="3.40.630.30">
    <property type="match status" value="1"/>
</dbReference>
<dbReference type="EMBL" id="JAVDYC010000001">
    <property type="protein sequence ID" value="MDR7322207.1"/>
    <property type="molecule type" value="Genomic_DNA"/>
</dbReference>
<evidence type="ECO:0000313" key="2">
    <source>
        <dbReference type="EMBL" id="MDR7322207.1"/>
    </source>
</evidence>
<gene>
    <name evidence="2" type="ORF">J2S44_002457</name>
</gene>
<dbReference type="InterPro" id="IPR052523">
    <property type="entry name" value="Trichothecene_AcTrans"/>
</dbReference>